<dbReference type="InterPro" id="IPR014710">
    <property type="entry name" value="RmlC-like_jellyroll"/>
</dbReference>
<evidence type="ECO:0000256" key="1">
    <source>
        <dbReference type="ARBA" id="ARBA00006622"/>
    </source>
</evidence>
<reference evidence="7 8" key="1">
    <citation type="submission" date="2015-11" db="EMBL/GenBank/DDBJ databases">
        <title>Genome-wide analysis reveals the secondary metabolome in Streptomyces kanasensis ZX01.</title>
        <authorList>
            <person name="Zhang G."/>
            <person name="Han L."/>
            <person name="Feng J."/>
            <person name="Zhang X."/>
        </authorList>
    </citation>
    <scope>NUCLEOTIDE SEQUENCE [LARGE SCALE GENOMIC DNA]</scope>
    <source>
        <strain evidence="7 8">ZX01</strain>
    </source>
</reference>
<comment type="caution">
    <text evidence="7">The sequence shown here is derived from an EMBL/GenBank/DDBJ whole genome shotgun (WGS) entry which is preliminary data.</text>
</comment>
<evidence type="ECO:0000313" key="7">
    <source>
        <dbReference type="EMBL" id="KUH35672.1"/>
    </source>
</evidence>
<dbReference type="GO" id="GO:0016702">
    <property type="term" value="F:oxidoreductase activity, acting on single donors with incorporation of molecular oxygen, incorporation of two atoms of oxygen"/>
    <property type="evidence" value="ECO:0007669"/>
    <property type="project" value="InterPro"/>
</dbReference>
<dbReference type="CDD" id="cd10548">
    <property type="entry name" value="cupin_CDO"/>
    <property type="match status" value="1"/>
</dbReference>
<evidence type="ECO:0000256" key="3">
    <source>
        <dbReference type="ARBA" id="ARBA00022964"/>
    </source>
</evidence>
<dbReference type="OrthoDB" id="4217976at2"/>
<evidence type="ECO:0000256" key="4">
    <source>
        <dbReference type="ARBA" id="ARBA00023002"/>
    </source>
</evidence>
<name>A0A100Y0Z2_9ACTN</name>
<keyword evidence="5 6" id="KW-0408">Iron</keyword>
<proteinExistence type="inferred from homology"/>
<dbReference type="AlphaFoldDB" id="A0A100Y0Z2"/>
<comment type="similarity">
    <text evidence="1">Belongs to the cysteine dioxygenase family.</text>
</comment>
<dbReference type="InterPro" id="IPR011051">
    <property type="entry name" value="RmlC_Cupin_sf"/>
</dbReference>
<dbReference type="GO" id="GO:0008198">
    <property type="term" value="F:ferrous iron binding"/>
    <property type="evidence" value="ECO:0007669"/>
    <property type="project" value="TreeGrafter"/>
</dbReference>
<dbReference type="InterPro" id="IPR010300">
    <property type="entry name" value="CDO_1"/>
</dbReference>
<dbReference type="EMBL" id="LNSV01000120">
    <property type="protein sequence ID" value="KUH35672.1"/>
    <property type="molecule type" value="Genomic_DNA"/>
</dbReference>
<evidence type="ECO:0000256" key="2">
    <source>
        <dbReference type="ARBA" id="ARBA00022723"/>
    </source>
</evidence>
<accession>A0A100Y0Z2</accession>
<feature type="binding site" evidence="6">
    <location>
        <position position="116"/>
    </location>
    <ligand>
        <name>Fe cation</name>
        <dbReference type="ChEBI" id="CHEBI:24875"/>
        <note>catalytic</note>
    </ligand>
</feature>
<gene>
    <name evidence="7" type="ORF">ATE80_27910</name>
</gene>
<dbReference type="Pfam" id="PF05995">
    <property type="entry name" value="CDO_I"/>
    <property type="match status" value="1"/>
</dbReference>
<keyword evidence="2 6" id="KW-0479">Metal-binding</keyword>
<evidence type="ECO:0000313" key="8">
    <source>
        <dbReference type="Proteomes" id="UP000054011"/>
    </source>
</evidence>
<dbReference type="Proteomes" id="UP000054011">
    <property type="component" value="Unassembled WGS sequence"/>
</dbReference>
<feature type="binding site" evidence="6">
    <location>
        <position position="67"/>
    </location>
    <ligand>
        <name>Fe cation</name>
        <dbReference type="ChEBI" id="CHEBI:24875"/>
        <note>catalytic</note>
    </ligand>
</feature>
<keyword evidence="3 7" id="KW-0223">Dioxygenase</keyword>
<sequence length="160" mass="17250">MSVVPSPALLGPARLAGLAASFAARRDLWLPAVRFTHPDRHYTRLERADTHEVWLLTWLPGQGTEIHGHGGSSGAFTVVRGELTERVFPPSSHPSHPVPRRLGAGATRSFGPRHVHSVVNGGASPAVSVHAYAPALATMTYYRRLPDGRLVTDRIEGVDA</sequence>
<dbReference type="STRING" id="936756.ATE80_27910"/>
<keyword evidence="8" id="KW-1185">Reference proteome</keyword>
<evidence type="ECO:0000256" key="6">
    <source>
        <dbReference type="PIRSR" id="PIRSR610300-51"/>
    </source>
</evidence>
<protein>
    <submittedName>
        <fullName evidence="7">Cysteine dioxygenase</fullName>
    </submittedName>
</protein>
<organism evidence="7 8">
    <name type="scientific">Streptomyces kanasensis</name>
    <dbReference type="NCBI Taxonomy" id="936756"/>
    <lineage>
        <taxon>Bacteria</taxon>
        <taxon>Bacillati</taxon>
        <taxon>Actinomycetota</taxon>
        <taxon>Actinomycetes</taxon>
        <taxon>Kitasatosporales</taxon>
        <taxon>Streptomycetaceae</taxon>
        <taxon>Streptomyces</taxon>
    </lineage>
</organism>
<keyword evidence="4" id="KW-0560">Oxidoreductase</keyword>
<dbReference type="PANTHER" id="PTHR12918:SF1">
    <property type="entry name" value="CYSTEINE DIOXYGENASE TYPE 1"/>
    <property type="match status" value="1"/>
</dbReference>
<dbReference type="RefSeq" id="WP_058945046.1">
    <property type="nucleotide sequence ID" value="NZ_LNSV01000120.1"/>
</dbReference>
<dbReference type="PANTHER" id="PTHR12918">
    <property type="entry name" value="CYSTEINE DIOXYGENASE"/>
    <property type="match status" value="1"/>
</dbReference>
<dbReference type="SUPFAM" id="SSF51182">
    <property type="entry name" value="RmlC-like cupins"/>
    <property type="match status" value="1"/>
</dbReference>
<feature type="binding site" evidence="6">
    <location>
        <position position="69"/>
    </location>
    <ligand>
        <name>Fe cation</name>
        <dbReference type="ChEBI" id="CHEBI:24875"/>
        <note>catalytic</note>
    </ligand>
</feature>
<evidence type="ECO:0000256" key="5">
    <source>
        <dbReference type="ARBA" id="ARBA00023004"/>
    </source>
</evidence>
<dbReference type="Gene3D" id="2.60.120.10">
    <property type="entry name" value="Jelly Rolls"/>
    <property type="match status" value="1"/>
</dbReference>